<dbReference type="Pfam" id="PF12796">
    <property type="entry name" value="Ank_2"/>
    <property type="match status" value="2"/>
</dbReference>
<evidence type="ECO:0000256" key="2">
    <source>
        <dbReference type="ARBA" id="ARBA00023043"/>
    </source>
</evidence>
<dbReference type="Gene3D" id="1.25.40.20">
    <property type="entry name" value="Ankyrin repeat-containing domain"/>
    <property type="match status" value="1"/>
</dbReference>
<feature type="region of interest" description="Disordered" evidence="4">
    <location>
        <begin position="1"/>
        <end position="27"/>
    </location>
</feature>
<accession>A0AAV8VQT7</accession>
<keyword evidence="6" id="KW-1185">Reference proteome</keyword>
<dbReference type="InterPro" id="IPR036770">
    <property type="entry name" value="Ankyrin_rpt-contain_sf"/>
</dbReference>
<dbReference type="PROSITE" id="PS50297">
    <property type="entry name" value="ANK_REP_REGION"/>
    <property type="match status" value="2"/>
</dbReference>
<dbReference type="AlphaFoldDB" id="A0AAV8VQT7"/>
<comment type="caution">
    <text evidence="5">The sequence shown here is derived from an EMBL/GenBank/DDBJ whole genome shotgun (WGS) entry which is preliminary data.</text>
</comment>
<evidence type="ECO:0000313" key="5">
    <source>
        <dbReference type="EMBL" id="KAJ8916362.1"/>
    </source>
</evidence>
<protein>
    <recommendedName>
        <fullName evidence="7">DNA-binding protein RFXANK</fullName>
    </recommendedName>
</protein>
<dbReference type="Proteomes" id="UP001159042">
    <property type="component" value="Unassembled WGS sequence"/>
</dbReference>
<dbReference type="GO" id="GO:0010468">
    <property type="term" value="P:regulation of gene expression"/>
    <property type="evidence" value="ECO:0007669"/>
    <property type="project" value="TreeGrafter"/>
</dbReference>
<evidence type="ECO:0000313" key="6">
    <source>
        <dbReference type="Proteomes" id="UP001159042"/>
    </source>
</evidence>
<feature type="repeat" description="ANK" evidence="3">
    <location>
        <begin position="133"/>
        <end position="165"/>
    </location>
</feature>
<reference evidence="5 6" key="1">
    <citation type="journal article" date="2023" name="Insect Mol. Biol.">
        <title>Genome sequencing provides insights into the evolution of gene families encoding plant cell wall-degrading enzymes in longhorned beetles.</title>
        <authorList>
            <person name="Shin N.R."/>
            <person name="Okamura Y."/>
            <person name="Kirsch R."/>
            <person name="Pauchet Y."/>
        </authorList>
    </citation>
    <scope>NUCLEOTIDE SEQUENCE [LARGE SCALE GENOMIC DNA]</scope>
    <source>
        <strain evidence="5">EAD_L_NR</strain>
    </source>
</reference>
<feature type="repeat" description="ANK" evidence="3">
    <location>
        <begin position="100"/>
        <end position="132"/>
    </location>
</feature>
<organism evidence="5 6">
    <name type="scientific">Exocentrus adspersus</name>
    <dbReference type="NCBI Taxonomy" id="1586481"/>
    <lineage>
        <taxon>Eukaryota</taxon>
        <taxon>Metazoa</taxon>
        <taxon>Ecdysozoa</taxon>
        <taxon>Arthropoda</taxon>
        <taxon>Hexapoda</taxon>
        <taxon>Insecta</taxon>
        <taxon>Pterygota</taxon>
        <taxon>Neoptera</taxon>
        <taxon>Endopterygota</taxon>
        <taxon>Coleoptera</taxon>
        <taxon>Polyphaga</taxon>
        <taxon>Cucujiformia</taxon>
        <taxon>Chrysomeloidea</taxon>
        <taxon>Cerambycidae</taxon>
        <taxon>Lamiinae</taxon>
        <taxon>Acanthocinini</taxon>
        <taxon>Exocentrus</taxon>
    </lineage>
</organism>
<keyword evidence="2 3" id="KW-0040">ANK repeat</keyword>
<keyword evidence="1" id="KW-0677">Repeat</keyword>
<dbReference type="PANTHER" id="PTHR24124:SF15">
    <property type="entry name" value="LP07441P"/>
    <property type="match status" value="1"/>
</dbReference>
<evidence type="ECO:0000256" key="4">
    <source>
        <dbReference type="SAM" id="MobiDB-lite"/>
    </source>
</evidence>
<dbReference type="InterPro" id="IPR002110">
    <property type="entry name" value="Ankyrin_rpt"/>
</dbReference>
<dbReference type="SUPFAM" id="SSF48403">
    <property type="entry name" value="Ankyrin repeat"/>
    <property type="match status" value="1"/>
</dbReference>
<gene>
    <name evidence="5" type="ORF">NQ315_005059</name>
</gene>
<dbReference type="SMART" id="SM00248">
    <property type="entry name" value="ANK"/>
    <property type="match status" value="3"/>
</dbReference>
<dbReference type="PROSITE" id="PS50088">
    <property type="entry name" value="ANK_REPEAT"/>
    <property type="match status" value="2"/>
</dbReference>
<evidence type="ECO:0000256" key="3">
    <source>
        <dbReference type="PROSITE-ProRule" id="PRU00023"/>
    </source>
</evidence>
<evidence type="ECO:0008006" key="7">
    <source>
        <dbReference type="Google" id="ProtNLM"/>
    </source>
</evidence>
<dbReference type="EMBL" id="JANEYG010000043">
    <property type="protein sequence ID" value="KAJ8916362.1"/>
    <property type="molecule type" value="Genomic_DNA"/>
</dbReference>
<evidence type="ECO:0000256" key="1">
    <source>
        <dbReference type="ARBA" id="ARBA00022737"/>
    </source>
</evidence>
<proteinExistence type="predicted"/>
<dbReference type="PANTHER" id="PTHR24124">
    <property type="entry name" value="ANKYRIN REPEAT FAMILY A"/>
    <property type="match status" value="1"/>
</dbReference>
<dbReference type="GO" id="GO:0005634">
    <property type="term" value="C:nucleus"/>
    <property type="evidence" value="ECO:0007669"/>
    <property type="project" value="TreeGrafter"/>
</dbReference>
<sequence length="229" mass="25316">MEHGLDQGQDDSSNEEKDSAVLKKWSPRSLQDGNRKSAFLPYKHTHTCNTVLTNLQRGNTQAETPVPQSAEINFHVKAGQGELTEQEILKENNIDAFDKNGLTALHWASAYGQYNTVQFLLKYGANINKLGSEEESPLILAASGGHHEVVRLLINSKADVNHVDHICNTALMYAARGNHPHTCQELLSHGADFSLVNLNDDTAHRIAVDNGSSLGKIHRCLERYSSLPR</sequence>
<name>A0AAV8VQT7_9CUCU</name>